<evidence type="ECO:0000313" key="9">
    <source>
        <dbReference type="WBParaSite" id="PgR015_g104_t13"/>
    </source>
</evidence>
<dbReference type="PANTHER" id="PTHR11266:SF17">
    <property type="entry name" value="PROTEIN MPV17"/>
    <property type="match status" value="1"/>
</dbReference>
<evidence type="ECO:0000256" key="6">
    <source>
        <dbReference type="ARBA" id="ARBA00049743"/>
    </source>
</evidence>
<evidence type="ECO:0000256" key="4">
    <source>
        <dbReference type="ARBA" id="ARBA00022989"/>
    </source>
</evidence>
<comment type="caution">
    <text evidence="7">Lacks conserved residue(s) required for the propagation of feature annotation.</text>
</comment>
<dbReference type="GO" id="GO:0015267">
    <property type="term" value="F:channel activity"/>
    <property type="evidence" value="ECO:0007669"/>
    <property type="project" value="TreeGrafter"/>
</dbReference>
<name>A0A915AV39_PARUN</name>
<organism evidence="8 10">
    <name type="scientific">Parascaris univalens</name>
    <name type="common">Nematode worm</name>
    <dbReference type="NCBI Taxonomy" id="6257"/>
    <lineage>
        <taxon>Eukaryota</taxon>
        <taxon>Metazoa</taxon>
        <taxon>Ecdysozoa</taxon>
        <taxon>Nematoda</taxon>
        <taxon>Chromadorea</taxon>
        <taxon>Rhabditida</taxon>
        <taxon>Spirurina</taxon>
        <taxon>Ascaridomorpha</taxon>
        <taxon>Ascaridoidea</taxon>
        <taxon>Ascarididae</taxon>
        <taxon>Parascaris</taxon>
    </lineage>
</organism>
<feature type="transmembrane region" description="Helical" evidence="7">
    <location>
        <begin position="60"/>
        <end position="77"/>
    </location>
</feature>
<dbReference type="GO" id="GO:0005739">
    <property type="term" value="C:mitochondrion"/>
    <property type="evidence" value="ECO:0007669"/>
    <property type="project" value="TreeGrafter"/>
</dbReference>
<evidence type="ECO:0000313" key="10">
    <source>
        <dbReference type="WBParaSite" id="PgR015_g104_t14"/>
    </source>
</evidence>
<dbReference type="Pfam" id="PF04117">
    <property type="entry name" value="Mpv17_PMP22"/>
    <property type="match status" value="1"/>
</dbReference>
<evidence type="ECO:0000256" key="3">
    <source>
        <dbReference type="ARBA" id="ARBA00022692"/>
    </source>
</evidence>
<dbReference type="GO" id="GO:1901858">
    <property type="term" value="P:regulation of mitochondrial DNA metabolic process"/>
    <property type="evidence" value="ECO:0007669"/>
    <property type="project" value="TreeGrafter"/>
</dbReference>
<keyword evidence="3 7" id="KW-0812">Transmembrane</keyword>
<keyword evidence="4 7" id="KW-1133">Transmembrane helix</keyword>
<dbReference type="GO" id="GO:0016020">
    <property type="term" value="C:membrane"/>
    <property type="evidence" value="ECO:0007669"/>
    <property type="project" value="UniProtKB-SubCell"/>
</dbReference>
<dbReference type="WBParaSite" id="PgR015_g104_t13">
    <property type="protein sequence ID" value="PgR015_g104_t13"/>
    <property type="gene ID" value="PgR015_g104"/>
</dbReference>
<evidence type="ECO:0000256" key="1">
    <source>
        <dbReference type="ARBA" id="ARBA00004141"/>
    </source>
</evidence>
<evidence type="ECO:0000256" key="5">
    <source>
        <dbReference type="ARBA" id="ARBA00023136"/>
    </source>
</evidence>
<keyword evidence="8" id="KW-1185">Reference proteome</keyword>
<evidence type="ECO:0000256" key="2">
    <source>
        <dbReference type="ARBA" id="ARBA00006824"/>
    </source>
</evidence>
<dbReference type="PANTHER" id="PTHR11266">
    <property type="entry name" value="PEROXISOMAL MEMBRANE PROTEIN 2, PXMP2 MPV17"/>
    <property type="match status" value="1"/>
</dbReference>
<dbReference type="InterPro" id="IPR007248">
    <property type="entry name" value="Mpv17_PMP22"/>
</dbReference>
<evidence type="ECO:0000256" key="7">
    <source>
        <dbReference type="RuleBase" id="RU363053"/>
    </source>
</evidence>
<protein>
    <recommendedName>
        <fullName evidence="6">Mitochondrial inner membrane protein Mpv17</fullName>
    </recommendedName>
</protein>
<dbReference type="WBParaSite" id="PgR015_g104_t14">
    <property type="protein sequence ID" value="PgR015_g104_t14"/>
    <property type="gene ID" value="PgR015_g104"/>
</dbReference>
<comment type="similarity">
    <text evidence="2 7">Belongs to the peroxisomal membrane protein PXMP2/4 family.</text>
</comment>
<accession>A0A915AV39</accession>
<evidence type="ECO:0000313" key="8">
    <source>
        <dbReference type="Proteomes" id="UP000887569"/>
    </source>
</evidence>
<reference evidence="9 10" key="1">
    <citation type="submission" date="2022-11" db="UniProtKB">
        <authorList>
            <consortium name="WormBaseParasite"/>
        </authorList>
    </citation>
    <scope>IDENTIFICATION</scope>
</reference>
<dbReference type="Proteomes" id="UP000887569">
    <property type="component" value="Unplaced"/>
</dbReference>
<proteinExistence type="inferred from homology"/>
<keyword evidence="5 7" id="KW-0472">Membrane</keyword>
<comment type="subcellular location">
    <subcellularLocation>
        <location evidence="1">Membrane</location>
        <topology evidence="1">Multi-pass membrane protein</topology>
    </subcellularLocation>
</comment>
<sequence>MAERWARATWRCYSSLMKRRPVSTQCITAGFLGVCGDTISQKLVEGHSWKEYDASRGARFFVITGIYIAPILVYWYRMLERVGGNPRIVPFKRVLIDQTFFAPPFNATVLFNLRLLEGESPTQSYRSLKRDFLGVWIPSLSYWPGVQLINFYCVPLNLRVIVVQVAALLWNSFLSYRTQAASTSALSETVANVIE</sequence>
<dbReference type="AlphaFoldDB" id="A0A915AV39"/>